<gene>
    <name evidence="1" type="ORF">F383_37151</name>
</gene>
<dbReference type="AlphaFoldDB" id="A0A0B0M713"/>
<evidence type="ECO:0000313" key="2">
    <source>
        <dbReference type="Proteomes" id="UP000032142"/>
    </source>
</evidence>
<organism evidence="1 2">
    <name type="scientific">Gossypium arboreum</name>
    <name type="common">Tree cotton</name>
    <name type="synonym">Gossypium nanking</name>
    <dbReference type="NCBI Taxonomy" id="29729"/>
    <lineage>
        <taxon>Eukaryota</taxon>
        <taxon>Viridiplantae</taxon>
        <taxon>Streptophyta</taxon>
        <taxon>Embryophyta</taxon>
        <taxon>Tracheophyta</taxon>
        <taxon>Spermatophyta</taxon>
        <taxon>Magnoliopsida</taxon>
        <taxon>eudicotyledons</taxon>
        <taxon>Gunneridae</taxon>
        <taxon>Pentapetalae</taxon>
        <taxon>rosids</taxon>
        <taxon>malvids</taxon>
        <taxon>Malvales</taxon>
        <taxon>Malvaceae</taxon>
        <taxon>Malvoideae</taxon>
        <taxon>Gossypium</taxon>
    </lineage>
</organism>
<comment type="caution">
    <text evidence="1">The sequence shown here is derived from an EMBL/GenBank/DDBJ whole genome shotgun (WGS) entry which is preliminary data.</text>
</comment>
<name>A0A0B0M713_GOSAR</name>
<protein>
    <submittedName>
        <fullName evidence="1">Uncharacterized protein</fullName>
    </submittedName>
</protein>
<keyword evidence="2" id="KW-1185">Reference proteome</keyword>
<proteinExistence type="predicted"/>
<sequence>MEKIDLRGKSTRPGLSHTDVRVPLAGLKHDLHVYTTRPCLLNSLNHGLE</sequence>
<dbReference type="EMBL" id="JRRC01018011">
    <property type="protein sequence ID" value="KHF97797.1"/>
    <property type="molecule type" value="Genomic_DNA"/>
</dbReference>
<evidence type="ECO:0000313" key="1">
    <source>
        <dbReference type="EMBL" id="KHF97797.1"/>
    </source>
</evidence>
<dbReference type="Proteomes" id="UP000032142">
    <property type="component" value="Unassembled WGS sequence"/>
</dbReference>
<reference evidence="2" key="1">
    <citation type="submission" date="2014-09" db="EMBL/GenBank/DDBJ databases">
        <authorList>
            <person name="Mudge J."/>
            <person name="Ramaraj T."/>
            <person name="Lindquist I.E."/>
            <person name="Bharti A.K."/>
            <person name="Sundararajan A."/>
            <person name="Cameron C.T."/>
            <person name="Woodward J.E."/>
            <person name="May G.D."/>
            <person name="Brubaker C."/>
            <person name="Broadhvest J."/>
            <person name="Wilkins T.A."/>
        </authorList>
    </citation>
    <scope>NUCLEOTIDE SEQUENCE</scope>
    <source>
        <strain evidence="2">cv. AKA8401</strain>
    </source>
</reference>
<accession>A0A0B0M713</accession>